<protein>
    <submittedName>
        <fullName evidence="1">Uncharacterized protein</fullName>
    </submittedName>
</protein>
<sequence length="589" mass="65698">MDQTVVHQLVSEPGLKELNSYQLLGQTSSTFNHQRQIEVLRATTLRNDKVEGSPTEAPTAKKLILALLFEIHKLPDKPPMSINAEVSFSTVIGDRNSATLRLDTTIYREPVVSLIDGFLTQNFISLNVAKGLALRATPIPQFKVKTANGEFLVCERCYETVPIYVQGVWHEVNSYELPIREVDLVLDREWLKQVAMVIMDWENSVMSFWCNDVWVNVRSFCEATKRIVEFKKLQQERDRRRRQAGLTTLALSNGLVAGSSASPRSMAVIPERWRRSYRRKKRKKGRETVAPDVVQTTHPTSGIAFVRALPSPKKQKTAAAEKLLVAPSSPPLLTLQEVPAVVVVAAASTVAAADSWRSRTTTVELEVSKPSPPLVELLYAPPAIMDAETSSFELLQANWKYRKKQLKGGDRQAITENSCSVYGCIGLDMGGLVGKLLDNIDSMHSEDGSRERITIPFGCYKYGVKMKDGSYPKFEARRLKGRYVGGGRVETRSPLSTLILIEILGQYLPREVVQDAGESWRYPTSKGTLRGPKQWPNGVHGCVAAPHGLGEFNEEAINTLVARNKNSAPSNFPFSIDISMEHFYKVLVL</sequence>
<dbReference type="Pfam" id="PF08284">
    <property type="entry name" value="RVP_2"/>
    <property type="match status" value="1"/>
</dbReference>
<accession>A0AAV2EAK8</accession>
<dbReference type="Proteomes" id="UP001497516">
    <property type="component" value="Chromosome 4"/>
</dbReference>
<reference evidence="1 2" key="1">
    <citation type="submission" date="2024-04" db="EMBL/GenBank/DDBJ databases">
        <authorList>
            <person name="Fracassetti M."/>
        </authorList>
    </citation>
    <scope>NUCLEOTIDE SEQUENCE [LARGE SCALE GENOMIC DNA]</scope>
</reference>
<proteinExistence type="predicted"/>
<name>A0AAV2EAK8_9ROSI</name>
<keyword evidence="2" id="KW-1185">Reference proteome</keyword>
<dbReference type="Gene3D" id="2.40.70.10">
    <property type="entry name" value="Acid Proteases"/>
    <property type="match status" value="1"/>
</dbReference>
<evidence type="ECO:0000313" key="1">
    <source>
        <dbReference type="EMBL" id="CAL1382772.1"/>
    </source>
</evidence>
<evidence type="ECO:0000313" key="2">
    <source>
        <dbReference type="Proteomes" id="UP001497516"/>
    </source>
</evidence>
<organism evidence="1 2">
    <name type="scientific">Linum trigynum</name>
    <dbReference type="NCBI Taxonomy" id="586398"/>
    <lineage>
        <taxon>Eukaryota</taxon>
        <taxon>Viridiplantae</taxon>
        <taxon>Streptophyta</taxon>
        <taxon>Embryophyta</taxon>
        <taxon>Tracheophyta</taxon>
        <taxon>Spermatophyta</taxon>
        <taxon>Magnoliopsida</taxon>
        <taxon>eudicotyledons</taxon>
        <taxon>Gunneridae</taxon>
        <taxon>Pentapetalae</taxon>
        <taxon>rosids</taxon>
        <taxon>fabids</taxon>
        <taxon>Malpighiales</taxon>
        <taxon>Linaceae</taxon>
        <taxon>Linum</taxon>
    </lineage>
</organism>
<dbReference type="CDD" id="cd00303">
    <property type="entry name" value="retropepsin_like"/>
    <property type="match status" value="1"/>
</dbReference>
<gene>
    <name evidence="1" type="ORF">LTRI10_LOCUS24082</name>
</gene>
<dbReference type="InterPro" id="IPR021109">
    <property type="entry name" value="Peptidase_aspartic_dom_sf"/>
</dbReference>
<dbReference type="EMBL" id="OZ034817">
    <property type="protein sequence ID" value="CAL1382772.1"/>
    <property type="molecule type" value="Genomic_DNA"/>
</dbReference>
<dbReference type="AlphaFoldDB" id="A0AAV2EAK8"/>